<dbReference type="Pfam" id="PF10544">
    <property type="entry name" value="T5orf172"/>
    <property type="match status" value="1"/>
</dbReference>
<evidence type="ECO:0000313" key="2">
    <source>
        <dbReference type="EMBL" id="ORZ26169.1"/>
    </source>
</evidence>
<comment type="caution">
    <text evidence="2">The sequence shown here is derived from an EMBL/GenBank/DDBJ whole genome shotgun (WGS) entry which is preliminary data.</text>
</comment>
<dbReference type="PANTHER" id="PTHR28094:SF1">
    <property type="entry name" value="MEIOTICALLY UP-REGULATED GENE 113 PROTEIN"/>
    <property type="match status" value="1"/>
</dbReference>
<dbReference type="AlphaFoldDB" id="A0A1X2J2W0"/>
<accession>A0A1X2J2W0</accession>
<dbReference type="EMBL" id="MCGE01000001">
    <property type="protein sequence ID" value="ORZ26169.1"/>
    <property type="molecule type" value="Genomic_DNA"/>
</dbReference>
<keyword evidence="3" id="KW-1185">Reference proteome</keyword>
<dbReference type="InterPro" id="IPR018306">
    <property type="entry name" value="Phage_T5_Orf172_DNA-bd"/>
</dbReference>
<dbReference type="InterPro" id="IPR053006">
    <property type="entry name" value="Meiosis_regulatory"/>
</dbReference>
<sequence length="217" mass="25008">MIVGLVIWIGKHIGPRKRMQIQQEMIKPISKKDEAGYLYAYHLTQGPRVSTQHYCYFKIGRSINPTRRVSQVIQKCNYQPKLLDIIPGKRRTAKQYHQQQTTIQKGDDDGRMLKCPISHRVERLIHMELAALYPITGGFKCQGCGTTHREWFRVKRPMVQVQAADAGGEKWRRMTDQEVWLNKIRPVMLHWIQYGVAASALLQALGSRSPSLDQDLG</sequence>
<dbReference type="Proteomes" id="UP000193560">
    <property type="component" value="Unassembled WGS sequence"/>
</dbReference>
<organism evidence="2 3">
    <name type="scientific">Absidia repens</name>
    <dbReference type="NCBI Taxonomy" id="90262"/>
    <lineage>
        <taxon>Eukaryota</taxon>
        <taxon>Fungi</taxon>
        <taxon>Fungi incertae sedis</taxon>
        <taxon>Mucoromycota</taxon>
        <taxon>Mucoromycotina</taxon>
        <taxon>Mucoromycetes</taxon>
        <taxon>Mucorales</taxon>
        <taxon>Cunninghamellaceae</taxon>
        <taxon>Absidia</taxon>
    </lineage>
</organism>
<dbReference type="STRING" id="90262.A0A1X2J2W0"/>
<protein>
    <recommendedName>
        <fullName evidence="1">Bacteriophage T5 Orf172 DNA-binding domain-containing protein</fullName>
    </recommendedName>
</protein>
<name>A0A1X2J2W0_9FUNG</name>
<reference evidence="2 3" key="1">
    <citation type="submission" date="2016-07" db="EMBL/GenBank/DDBJ databases">
        <title>Pervasive Adenine N6-methylation of Active Genes in Fungi.</title>
        <authorList>
            <consortium name="DOE Joint Genome Institute"/>
            <person name="Mondo S.J."/>
            <person name="Dannebaum R.O."/>
            <person name="Kuo R.C."/>
            <person name="Labutti K."/>
            <person name="Haridas S."/>
            <person name="Kuo A."/>
            <person name="Salamov A."/>
            <person name="Ahrendt S.R."/>
            <person name="Lipzen A."/>
            <person name="Sullivan W."/>
            <person name="Andreopoulos W.B."/>
            <person name="Clum A."/>
            <person name="Lindquist E."/>
            <person name="Daum C."/>
            <person name="Ramamoorthy G.K."/>
            <person name="Gryganskyi A."/>
            <person name="Culley D."/>
            <person name="Magnuson J.K."/>
            <person name="James T.Y."/>
            <person name="O'Malley M.A."/>
            <person name="Stajich J.E."/>
            <person name="Spatafora J.W."/>
            <person name="Visel A."/>
            <person name="Grigoriev I.V."/>
        </authorList>
    </citation>
    <scope>NUCLEOTIDE SEQUENCE [LARGE SCALE GENOMIC DNA]</scope>
    <source>
        <strain evidence="2 3">NRRL 1336</strain>
    </source>
</reference>
<evidence type="ECO:0000313" key="3">
    <source>
        <dbReference type="Proteomes" id="UP000193560"/>
    </source>
</evidence>
<evidence type="ECO:0000259" key="1">
    <source>
        <dbReference type="Pfam" id="PF10544"/>
    </source>
</evidence>
<proteinExistence type="predicted"/>
<feature type="domain" description="Bacteriophage T5 Orf172 DNA-binding" evidence="1">
    <location>
        <begin position="36"/>
        <end position="155"/>
    </location>
</feature>
<dbReference type="PANTHER" id="PTHR28094">
    <property type="entry name" value="MEIOTICALLY UP-REGULATED GENE 113 PROTEIN"/>
    <property type="match status" value="1"/>
</dbReference>
<dbReference type="OrthoDB" id="2417614at2759"/>
<gene>
    <name evidence="2" type="ORF">BCR42DRAFT_20892</name>
</gene>